<comment type="caution">
    <text evidence="2">The sequence shown here is derived from an EMBL/GenBank/DDBJ whole genome shotgun (WGS) entry which is preliminary data.</text>
</comment>
<dbReference type="Gene3D" id="3.60.21.10">
    <property type="match status" value="1"/>
</dbReference>
<dbReference type="Pfam" id="PF00149">
    <property type="entry name" value="Metallophos"/>
    <property type="match status" value="1"/>
</dbReference>
<protein>
    <submittedName>
        <fullName evidence="2">TIGR04168 family protein</fullName>
    </submittedName>
</protein>
<dbReference type="PANTHER" id="PTHR35769:SF2">
    <property type="entry name" value="CALCINEURIN-LIKE METALLO-PHOSPHOESTERASE SUPERFAMILY PROTEIN"/>
    <property type="match status" value="1"/>
</dbReference>
<dbReference type="EMBL" id="JAKKUT010000002">
    <property type="protein sequence ID" value="MDG2991104.1"/>
    <property type="molecule type" value="Genomic_DNA"/>
</dbReference>
<organism evidence="2 3">
    <name type="scientific">Candidatus Synechococcus calcipolaris G9</name>
    <dbReference type="NCBI Taxonomy" id="1497997"/>
    <lineage>
        <taxon>Bacteria</taxon>
        <taxon>Bacillati</taxon>
        <taxon>Cyanobacteriota</taxon>
        <taxon>Cyanophyceae</taxon>
        <taxon>Synechococcales</taxon>
        <taxon>Synechococcaceae</taxon>
        <taxon>Synechococcus</taxon>
    </lineage>
</organism>
<accession>A0ABT6EZS5</accession>
<dbReference type="InterPro" id="IPR029052">
    <property type="entry name" value="Metallo-depent_PP-like"/>
</dbReference>
<name>A0ABT6EZS5_9SYNE</name>
<dbReference type="RefSeq" id="WP_277866983.1">
    <property type="nucleotide sequence ID" value="NZ_JAKKUT010000002.1"/>
</dbReference>
<reference evidence="2" key="1">
    <citation type="journal article" date="2022" name="Genome Biol. Evol.">
        <title>A New Gene Family Diagnostic for Intracellular Biomineralization of Amorphous Ca Carbonates by Cyanobacteria.</title>
        <authorList>
            <person name="Benzerara K."/>
            <person name="Duprat E."/>
            <person name="Bitard-Feildel T."/>
            <person name="Caumes G."/>
            <person name="Cassier-Chauvat C."/>
            <person name="Chauvat F."/>
            <person name="Dezi M."/>
            <person name="Diop S.I."/>
            <person name="Gaschignard G."/>
            <person name="Gorgen S."/>
            <person name="Gugger M."/>
            <person name="Lopez-Garcia P."/>
            <person name="Millet M."/>
            <person name="Skouri-Panet F."/>
            <person name="Moreira D."/>
            <person name="Callebaut I."/>
        </authorList>
    </citation>
    <scope>NUCLEOTIDE SEQUENCE</scope>
    <source>
        <strain evidence="2">G9</strain>
    </source>
</reference>
<reference evidence="2" key="2">
    <citation type="submission" date="2022-01" db="EMBL/GenBank/DDBJ databases">
        <authorList>
            <person name="Zivanovic Y."/>
            <person name="Moreira D."/>
            <person name="Lopez-Garcia P."/>
        </authorList>
    </citation>
    <scope>NUCLEOTIDE SEQUENCE</scope>
    <source>
        <strain evidence="2">G9</strain>
    </source>
</reference>
<dbReference type="InterPro" id="IPR004843">
    <property type="entry name" value="Calcineurin-like_PHP"/>
</dbReference>
<dbReference type="SUPFAM" id="SSF56300">
    <property type="entry name" value="Metallo-dependent phosphatases"/>
    <property type="match status" value="1"/>
</dbReference>
<sequence length="301" mass="33473">MHFSLAVIGDIHGCWSITDAKLLEGLGVDLALFVGDFGNEAVDIVAAIAQLSLPIAVAFGNHDAWYSASSWGRKKCPYDRQREDRVQQQLDLVGSAHVGYGWLGCEALGFAVVGGRPFSWGGPHWQHRQFLRQRFGVESFQQSSDRIVQSALDSSFDQLIFLSHNGPTGLGDRPDDPCGRDWMPLGGDFGDPDLAMAITALKAQGKTIPLVAFGHMHHRLRHRRDRQRTRLCCRDQTLYLNAALSPRIMPSPVGSWHGFTLVEFLDGAIACVDICWLNPLTNQEKKENLYSGMPETNTWEK</sequence>
<keyword evidence="3" id="KW-1185">Reference proteome</keyword>
<evidence type="ECO:0000259" key="1">
    <source>
        <dbReference type="Pfam" id="PF00149"/>
    </source>
</evidence>
<evidence type="ECO:0000313" key="2">
    <source>
        <dbReference type="EMBL" id="MDG2991104.1"/>
    </source>
</evidence>
<evidence type="ECO:0000313" key="3">
    <source>
        <dbReference type="Proteomes" id="UP001154265"/>
    </source>
</evidence>
<feature type="domain" description="Calcineurin-like phosphoesterase" evidence="1">
    <location>
        <begin position="5"/>
        <end position="218"/>
    </location>
</feature>
<dbReference type="Proteomes" id="UP001154265">
    <property type="component" value="Unassembled WGS sequence"/>
</dbReference>
<proteinExistence type="predicted"/>
<dbReference type="PANTHER" id="PTHR35769">
    <property type="entry name" value="CALCINEURIN-LIKE METALLO-PHOSPHOESTERASE SUPERFAMILY PROTEIN"/>
    <property type="match status" value="1"/>
</dbReference>
<gene>
    <name evidence="2" type="ORF">L3556_09220</name>
</gene>
<dbReference type="NCBIfam" id="TIGR04168">
    <property type="entry name" value="TIGR04168 family protein"/>
    <property type="match status" value="1"/>
</dbReference>
<dbReference type="InterPro" id="IPR027629">
    <property type="entry name" value="DevT-like"/>
</dbReference>